<evidence type="ECO:0000313" key="2">
    <source>
        <dbReference type="EMBL" id="KAG9353766.1"/>
    </source>
</evidence>
<evidence type="ECO:0000313" key="3">
    <source>
        <dbReference type="Proteomes" id="UP000824540"/>
    </source>
</evidence>
<accession>A0A8T2PR02</accession>
<comment type="caution">
    <text evidence="2">The sequence shown here is derived from an EMBL/GenBank/DDBJ whole genome shotgun (WGS) entry which is preliminary data.</text>
</comment>
<keyword evidence="3" id="KW-1185">Reference proteome</keyword>
<feature type="region of interest" description="Disordered" evidence="1">
    <location>
        <begin position="1"/>
        <end position="20"/>
    </location>
</feature>
<organism evidence="2 3">
    <name type="scientific">Albula glossodonta</name>
    <name type="common">roundjaw bonefish</name>
    <dbReference type="NCBI Taxonomy" id="121402"/>
    <lineage>
        <taxon>Eukaryota</taxon>
        <taxon>Metazoa</taxon>
        <taxon>Chordata</taxon>
        <taxon>Craniata</taxon>
        <taxon>Vertebrata</taxon>
        <taxon>Euteleostomi</taxon>
        <taxon>Actinopterygii</taxon>
        <taxon>Neopterygii</taxon>
        <taxon>Teleostei</taxon>
        <taxon>Albuliformes</taxon>
        <taxon>Albulidae</taxon>
        <taxon>Albula</taxon>
    </lineage>
</organism>
<dbReference type="AlphaFoldDB" id="A0A8T2PR02"/>
<dbReference type="EMBL" id="JAFBMS010000003">
    <property type="protein sequence ID" value="KAG9353766.1"/>
    <property type="molecule type" value="Genomic_DNA"/>
</dbReference>
<name>A0A8T2PR02_9TELE</name>
<sequence>MTLQCQMEGGKAGGGKPQPGGVSNCAACRWPREIIAVTAAQAGAMFHLDYGESCYCMATCIVAFPGPCNLGPGVDRLN</sequence>
<evidence type="ECO:0000256" key="1">
    <source>
        <dbReference type="SAM" id="MobiDB-lite"/>
    </source>
</evidence>
<dbReference type="Proteomes" id="UP000824540">
    <property type="component" value="Unassembled WGS sequence"/>
</dbReference>
<gene>
    <name evidence="2" type="ORF">JZ751_011889</name>
</gene>
<reference evidence="2" key="1">
    <citation type="thesis" date="2021" institute="BYU ScholarsArchive" country="Provo, UT, USA">
        <title>Applications of and Algorithms for Genome Assembly and Genomic Analyses with an Emphasis on Marine Teleosts.</title>
        <authorList>
            <person name="Pickett B.D."/>
        </authorList>
    </citation>
    <scope>NUCLEOTIDE SEQUENCE</scope>
    <source>
        <strain evidence="2">HI-2016</strain>
    </source>
</reference>
<proteinExistence type="predicted"/>
<protein>
    <submittedName>
        <fullName evidence="2">Uncharacterized protein</fullName>
    </submittedName>
</protein>